<feature type="transmembrane region" description="Helical" evidence="6">
    <location>
        <begin position="93"/>
        <end position="114"/>
    </location>
</feature>
<dbReference type="GO" id="GO:0005886">
    <property type="term" value="C:plasma membrane"/>
    <property type="evidence" value="ECO:0007669"/>
    <property type="project" value="UniProtKB-SubCell"/>
</dbReference>
<sequence>MGVYEASIIAVLTGMFRISPVLLLPALGEAMSERAGVFNVGLEGYMLMGALFGYYGAILTGNPWAGIAMGIVGGMLLSVVHAYFTITQKANQILCGIALWILGMGLTSFIFRAVEISGGAKYFEPVVLPGLSKIPLLGPVLFQQNAIVYELHLLLKVFLQIFNSAKGNILILV</sequence>
<name>X1MFK0_9ZZZZ</name>
<dbReference type="AlphaFoldDB" id="X1MFK0"/>
<dbReference type="GO" id="GO:0022857">
    <property type="term" value="F:transmembrane transporter activity"/>
    <property type="evidence" value="ECO:0007669"/>
    <property type="project" value="InterPro"/>
</dbReference>
<keyword evidence="3 6" id="KW-0812">Transmembrane</keyword>
<evidence type="ECO:0000256" key="4">
    <source>
        <dbReference type="ARBA" id="ARBA00022989"/>
    </source>
</evidence>
<keyword evidence="2" id="KW-1003">Cell membrane</keyword>
<evidence type="ECO:0000256" key="3">
    <source>
        <dbReference type="ARBA" id="ARBA00022692"/>
    </source>
</evidence>
<keyword evidence="5 6" id="KW-0472">Membrane</keyword>
<feature type="transmembrane region" description="Helical" evidence="6">
    <location>
        <begin position="64"/>
        <end position="86"/>
    </location>
</feature>
<evidence type="ECO:0000256" key="1">
    <source>
        <dbReference type="ARBA" id="ARBA00004651"/>
    </source>
</evidence>
<evidence type="ECO:0000256" key="5">
    <source>
        <dbReference type="ARBA" id="ARBA00023136"/>
    </source>
</evidence>
<dbReference type="Pfam" id="PF02653">
    <property type="entry name" value="BPD_transp_2"/>
    <property type="match status" value="1"/>
</dbReference>
<dbReference type="InterPro" id="IPR001851">
    <property type="entry name" value="ABC_transp_permease"/>
</dbReference>
<evidence type="ECO:0000256" key="2">
    <source>
        <dbReference type="ARBA" id="ARBA00022475"/>
    </source>
</evidence>
<gene>
    <name evidence="7" type="ORF">S06H3_14768</name>
</gene>
<evidence type="ECO:0000256" key="6">
    <source>
        <dbReference type="SAM" id="Phobius"/>
    </source>
</evidence>
<feature type="transmembrane region" description="Helical" evidence="6">
    <location>
        <begin position="6"/>
        <end position="24"/>
    </location>
</feature>
<reference evidence="7" key="1">
    <citation type="journal article" date="2014" name="Front. Microbiol.">
        <title>High frequency of phylogenetically diverse reductive dehalogenase-homologous genes in deep subseafloor sedimentary metagenomes.</title>
        <authorList>
            <person name="Kawai M."/>
            <person name="Futagami T."/>
            <person name="Toyoda A."/>
            <person name="Takaki Y."/>
            <person name="Nishi S."/>
            <person name="Hori S."/>
            <person name="Arai W."/>
            <person name="Tsubouchi T."/>
            <person name="Morono Y."/>
            <person name="Uchiyama I."/>
            <person name="Ito T."/>
            <person name="Fujiyama A."/>
            <person name="Inagaki F."/>
            <person name="Takami H."/>
        </authorList>
    </citation>
    <scope>NUCLEOTIDE SEQUENCE</scope>
    <source>
        <strain evidence="7">Expedition CK06-06</strain>
    </source>
</reference>
<proteinExistence type="predicted"/>
<organism evidence="7">
    <name type="scientific">marine sediment metagenome</name>
    <dbReference type="NCBI Taxonomy" id="412755"/>
    <lineage>
        <taxon>unclassified sequences</taxon>
        <taxon>metagenomes</taxon>
        <taxon>ecological metagenomes</taxon>
    </lineage>
</organism>
<protein>
    <recommendedName>
        <fullName evidence="8">ABC transporter permease</fullName>
    </recommendedName>
</protein>
<dbReference type="PANTHER" id="PTHR43370:SF2">
    <property type="entry name" value="ABC TRANSPORTER PERMEASE PROTEIN"/>
    <property type="match status" value="1"/>
</dbReference>
<comment type="subcellular location">
    <subcellularLocation>
        <location evidence="1">Cell membrane</location>
        <topology evidence="1">Multi-pass membrane protein</topology>
    </subcellularLocation>
</comment>
<comment type="caution">
    <text evidence="7">The sequence shown here is derived from an EMBL/GenBank/DDBJ whole genome shotgun (WGS) entry which is preliminary data.</text>
</comment>
<evidence type="ECO:0000313" key="7">
    <source>
        <dbReference type="EMBL" id="GAI05149.1"/>
    </source>
</evidence>
<keyword evidence="4 6" id="KW-1133">Transmembrane helix</keyword>
<accession>X1MFK0</accession>
<feature type="transmembrane region" description="Helical" evidence="6">
    <location>
        <begin position="36"/>
        <end position="58"/>
    </location>
</feature>
<dbReference type="PANTHER" id="PTHR43370">
    <property type="entry name" value="SUGAR ABC TRANSPORTER INTEGRAL MEMBRANE PROTEIN-RELATED"/>
    <property type="match status" value="1"/>
</dbReference>
<evidence type="ECO:0008006" key="8">
    <source>
        <dbReference type="Google" id="ProtNLM"/>
    </source>
</evidence>
<feature type="non-terminal residue" evidence="7">
    <location>
        <position position="173"/>
    </location>
</feature>
<dbReference type="EMBL" id="BARV01007237">
    <property type="protein sequence ID" value="GAI05149.1"/>
    <property type="molecule type" value="Genomic_DNA"/>
</dbReference>